<comment type="caution">
    <text evidence="1">The sequence shown here is derived from an EMBL/GenBank/DDBJ whole genome shotgun (WGS) entry which is preliminary data.</text>
</comment>
<gene>
    <name evidence="1" type="ORF">PR048_033630</name>
</gene>
<accession>A0ABQ9G0U4</accession>
<dbReference type="Proteomes" id="UP001159363">
    <property type="component" value="Chromosome 16"/>
</dbReference>
<name>A0ABQ9G0U4_9NEOP</name>
<proteinExistence type="predicted"/>
<evidence type="ECO:0000313" key="2">
    <source>
        <dbReference type="Proteomes" id="UP001159363"/>
    </source>
</evidence>
<evidence type="ECO:0000313" key="1">
    <source>
        <dbReference type="EMBL" id="KAJ8866106.1"/>
    </source>
</evidence>
<reference evidence="1 2" key="1">
    <citation type="submission" date="2023-02" db="EMBL/GenBank/DDBJ databases">
        <title>LHISI_Scaffold_Assembly.</title>
        <authorList>
            <person name="Stuart O.P."/>
            <person name="Cleave R."/>
            <person name="Magrath M.J.L."/>
            <person name="Mikheyev A.S."/>
        </authorList>
    </citation>
    <scope>NUCLEOTIDE SEQUENCE [LARGE SCALE GENOMIC DNA]</scope>
    <source>
        <strain evidence="1">Daus_M_001</strain>
        <tissue evidence="1">Leg muscle</tissue>
    </source>
</reference>
<dbReference type="EMBL" id="JARBHB010000017">
    <property type="protein sequence ID" value="KAJ8866106.1"/>
    <property type="molecule type" value="Genomic_DNA"/>
</dbReference>
<sequence>MNTKQLPTLPFKPLELHPKDGAAVAEWLACSPPAKVNQAQSPARLLPDFRMWKSCQTILLVGGFSRGSHIYPPLFIPGMASCTEIDHSQCTEMSRSRTRGTHRAFTTGEAEEHIRSISLRHLSQHVEKLRRMPRLPTYTHCTTEHITINTLQSSSMRNSGLNTNSSRTHQHISVTSKPNGMPFANQRFVTHTPAGCPTNWKLLDVNTSLNLRPQWEEIQKIKR</sequence>
<organism evidence="1 2">
    <name type="scientific">Dryococelus australis</name>
    <dbReference type="NCBI Taxonomy" id="614101"/>
    <lineage>
        <taxon>Eukaryota</taxon>
        <taxon>Metazoa</taxon>
        <taxon>Ecdysozoa</taxon>
        <taxon>Arthropoda</taxon>
        <taxon>Hexapoda</taxon>
        <taxon>Insecta</taxon>
        <taxon>Pterygota</taxon>
        <taxon>Neoptera</taxon>
        <taxon>Polyneoptera</taxon>
        <taxon>Phasmatodea</taxon>
        <taxon>Verophasmatodea</taxon>
        <taxon>Anareolatae</taxon>
        <taxon>Phasmatidae</taxon>
        <taxon>Eurycanthinae</taxon>
        <taxon>Dryococelus</taxon>
    </lineage>
</organism>
<keyword evidence="2" id="KW-1185">Reference proteome</keyword>
<protein>
    <submittedName>
        <fullName evidence="1">Uncharacterized protein</fullName>
    </submittedName>
</protein>